<dbReference type="PRINTS" id="PR00313">
    <property type="entry name" value="CABNDNGRPT"/>
</dbReference>
<dbReference type="EMBL" id="QGLE01000002">
    <property type="protein sequence ID" value="PWR25315.1"/>
    <property type="molecule type" value="Genomic_DNA"/>
</dbReference>
<proteinExistence type="predicted"/>
<keyword evidence="2" id="KW-1185">Reference proteome</keyword>
<evidence type="ECO:0000313" key="1">
    <source>
        <dbReference type="EMBL" id="PWR25315.1"/>
    </source>
</evidence>
<dbReference type="PROSITE" id="PS00330">
    <property type="entry name" value="HEMOLYSIN_CALCIUM"/>
    <property type="match status" value="2"/>
</dbReference>
<accession>A0A317EJ93</accession>
<gene>
    <name evidence="1" type="ORF">DKG74_06020</name>
</gene>
<reference evidence="1 2" key="1">
    <citation type="submission" date="2018-05" db="EMBL/GenBank/DDBJ databases">
        <title>Zavarzinia sp. HR-AS.</title>
        <authorList>
            <person name="Lee Y."/>
            <person name="Jeon C.O."/>
        </authorList>
    </citation>
    <scope>NUCLEOTIDE SEQUENCE [LARGE SCALE GENOMIC DNA]</scope>
    <source>
        <strain evidence="1 2">HR-AS</strain>
    </source>
</reference>
<dbReference type="Pfam" id="PF00353">
    <property type="entry name" value="HemolysinCabind"/>
    <property type="match status" value="3"/>
</dbReference>
<organism evidence="1 2">
    <name type="scientific">Zavarzinia aquatilis</name>
    <dbReference type="NCBI Taxonomy" id="2211142"/>
    <lineage>
        <taxon>Bacteria</taxon>
        <taxon>Pseudomonadati</taxon>
        <taxon>Pseudomonadota</taxon>
        <taxon>Alphaproteobacteria</taxon>
        <taxon>Rhodospirillales</taxon>
        <taxon>Zavarziniaceae</taxon>
        <taxon>Zavarzinia</taxon>
    </lineage>
</organism>
<comment type="caution">
    <text evidence="1">The sequence shown here is derived from an EMBL/GenBank/DDBJ whole genome shotgun (WGS) entry which is preliminary data.</text>
</comment>
<dbReference type="SUPFAM" id="SSF51120">
    <property type="entry name" value="beta-Roll"/>
    <property type="match status" value="3"/>
</dbReference>
<dbReference type="PANTHER" id="PTHR39431:SF1">
    <property type="entry name" value="FRPA_C-RELATED PROTEIN"/>
    <property type="match status" value="1"/>
</dbReference>
<dbReference type="Proteomes" id="UP000245461">
    <property type="component" value="Unassembled WGS sequence"/>
</dbReference>
<name>A0A317EJ93_9PROT</name>
<dbReference type="InterPro" id="IPR011049">
    <property type="entry name" value="Serralysin-like_metalloprot_C"/>
</dbReference>
<evidence type="ECO:0000313" key="2">
    <source>
        <dbReference type="Proteomes" id="UP000245461"/>
    </source>
</evidence>
<sequence>MEEIFEGASKSILLDANGNKIALFTDPAAAAQVLQSYLNGDSRLADAGFGGGLHPSGSHQGYNGFIREQISAIIDDASLGKTQKQNALWNLHEFATRVSMGTMTYKGNLMPISGKLDYAATLKEAYALFKDGNYNGHNDPLKVFVPSFEQGGHQSNFDATLTDAGSGSNSEARLDAIESLVETTHAAGDLPEAKYNKYAADIAEVRGLIADGQRDSLDVRQKVAALGRAATYDAGKHGDVFPNHIDYDSTRVALENAVAQHALDTPLPNHLDPDRTMDALVENISRMERYDGDLPQHLGDFSPQVRADIHAGFNHILTGVGGGFIGDVGEFLNVSYDSLKKGINTGDWSDFRQNVINYGASAVLSAGLAFSSIALAGAVAGPIGAAAMSAFWAAYGVYDAITNLAELGDKILTDMANGEFGSFWQGLANIFYSPVISPLVLDMDGDGLDLIAFDDSSAHFDLDEDGRAEATAWIGADDAFLAHDVDGDGKIDDLSELFGGQDEDGFAALAVHDGNADGVIDAKDAIFADLVLWRDQDGDGVTDAGELTSLASAGVTSIDLGAAFVDRWVGGNWISHEGTYQGAGGSGAIYDVWFENDQTNAIDPDEDETPPPADVAVLPNLVGYGDLSSFQTAMAADESLRADVEAFVRNAHDGDYQVMADTVEQFLLRWAGVEDVPSDGRGPYVDGRHLAFLEKVHGVPFVAYGGASDPRWNAGNALESYYAAIVGSMTARFMAQVNVAAYQLWVEDGETGSFEPPATAFMWLVYDHATDSLFGDFEAVIRHIVIDGATPYYADEDYGPASLGIDDITDIAAIAAMLQTDFAARSDEALAQVAIRIMGDYGVSQAVTDVFEAVYQGVPVTAGTPGNDHLTGTSGKDVMAGGAGDDELQGGAGDDIYLYTRGDGHDTVSDSSYSNGADTLVLQGVTSHQISLSREDGDNVTLQIPASSTEANDAGSIFLSLSLDWDYGYGVDRIAFDDDVVWSKADLRRELLDRTSTGGDDTIRGFGTDDEIAGGLGDDGIVGGRGSDTYYFAKGDGVDQIADGGSSSDIDTLILAHILPARVRVIEHADRMILLFSDSPGDRIYLTDQFDPDGGIERIVFDDGRVWSRANLLNRAEASDGTIVTHRGTRHDDTLDGSGIGDLIEGRAGADLLRGGTGDDIYRYMRGDGDDTIAETGEADKADVLELRGVATSAVRFTADGTDILITIAASHEGAGDGAVITLKGGLAGGSYGGIEVIRFDDGTEWSPTSFEVWLENGDLDILTALNLIVANFAQSIGTMNEKVAPAVLEVVELLVPVLTEFVVEDLSPFLVALVGEGVVPLLTGDFAALGPALAASLSAAGLVVDGIADLLLPATGDVLSILLPVLSDFLLNDVVPAINQKFIVDGLVPALTGDFENLDILLSEALTFAVPTLTGAVDTLVGPVTEVLVDDVLPTIGALLRDGVSPILTGAAQDDAGAWFDTLRADIFAGLGAIADGTGGHLAPAIARILADALPATADFVATTLPVVGDILAHDVAPALTMDAELPEAVADDIFDFVLPPVSAAIVGVTDVATDLLAGNVLPIVSDILVDGLAPALTGDIGALAGAAGSAVGGLLADVGEVVTSDVPGLFGWLGASAMKDKGLAAVGQDHFHIF</sequence>
<dbReference type="PANTHER" id="PTHR39431">
    <property type="entry name" value="FRPA/C-RELATED PROTEIN"/>
    <property type="match status" value="1"/>
</dbReference>
<dbReference type="InterPro" id="IPR001343">
    <property type="entry name" value="Hemolysn_Ca-bd"/>
</dbReference>
<evidence type="ECO:0008006" key="3">
    <source>
        <dbReference type="Google" id="ProtNLM"/>
    </source>
</evidence>
<dbReference type="Gene3D" id="2.150.10.10">
    <property type="entry name" value="Serralysin-like metalloprotease, C-terminal"/>
    <property type="match status" value="3"/>
</dbReference>
<dbReference type="InterPro" id="IPR018511">
    <property type="entry name" value="Hemolysin-typ_Ca-bd_CS"/>
</dbReference>
<dbReference type="GO" id="GO:0005509">
    <property type="term" value="F:calcium ion binding"/>
    <property type="evidence" value="ECO:0007669"/>
    <property type="project" value="InterPro"/>
</dbReference>
<protein>
    <recommendedName>
        <fullName evidence="3">Haemolysin-type calcium binding-related domain-containing protein</fullName>
    </recommendedName>
</protein>